<feature type="region of interest" description="Disordered" evidence="2">
    <location>
        <begin position="288"/>
        <end position="443"/>
    </location>
</feature>
<organism evidence="4 5">
    <name type="scientific">Deinandra increscens subsp. villosa</name>
    <dbReference type="NCBI Taxonomy" id="3103831"/>
    <lineage>
        <taxon>Eukaryota</taxon>
        <taxon>Viridiplantae</taxon>
        <taxon>Streptophyta</taxon>
        <taxon>Embryophyta</taxon>
        <taxon>Tracheophyta</taxon>
        <taxon>Spermatophyta</taxon>
        <taxon>Magnoliopsida</taxon>
        <taxon>eudicotyledons</taxon>
        <taxon>Gunneridae</taxon>
        <taxon>Pentapetalae</taxon>
        <taxon>asterids</taxon>
        <taxon>campanulids</taxon>
        <taxon>Asterales</taxon>
        <taxon>Asteraceae</taxon>
        <taxon>Asteroideae</taxon>
        <taxon>Heliantheae alliance</taxon>
        <taxon>Madieae</taxon>
        <taxon>Madiinae</taxon>
        <taxon>Deinandra</taxon>
    </lineage>
</organism>
<accession>A0AAP0CZT1</accession>
<feature type="compositionally biased region" description="Polar residues" evidence="2">
    <location>
        <begin position="304"/>
        <end position="333"/>
    </location>
</feature>
<dbReference type="PANTHER" id="PTHR31099:SF41">
    <property type="entry name" value="TRANSPOSASE (PUTATIVE), GYPSY TYPE-RELATED"/>
    <property type="match status" value="1"/>
</dbReference>
<reference evidence="4 5" key="1">
    <citation type="submission" date="2024-04" db="EMBL/GenBank/DDBJ databases">
        <title>The reference genome of an endangered Asteraceae, Deinandra increscens subsp. villosa, native to the Central Coast of California.</title>
        <authorList>
            <person name="Guilliams M."/>
            <person name="Hasenstab-Lehman K."/>
            <person name="Meyer R."/>
            <person name="Mcevoy S."/>
        </authorList>
    </citation>
    <scope>NUCLEOTIDE SEQUENCE [LARGE SCALE GENOMIC DNA]</scope>
    <source>
        <tissue evidence="4">Leaf</tissue>
    </source>
</reference>
<dbReference type="InterPro" id="IPR007321">
    <property type="entry name" value="Transposase_28"/>
</dbReference>
<feature type="domain" description="Transposase (putative) gypsy type" evidence="3">
    <location>
        <begin position="101"/>
        <end position="159"/>
    </location>
</feature>
<evidence type="ECO:0000256" key="1">
    <source>
        <dbReference type="SAM" id="Coils"/>
    </source>
</evidence>
<evidence type="ECO:0000313" key="5">
    <source>
        <dbReference type="Proteomes" id="UP001408789"/>
    </source>
</evidence>
<feature type="coiled-coil region" evidence="1">
    <location>
        <begin position="687"/>
        <end position="753"/>
    </location>
</feature>
<evidence type="ECO:0000256" key="2">
    <source>
        <dbReference type="SAM" id="MobiDB-lite"/>
    </source>
</evidence>
<feature type="compositionally biased region" description="Polar residues" evidence="2">
    <location>
        <begin position="866"/>
        <end position="875"/>
    </location>
</feature>
<feature type="compositionally biased region" description="Polar residues" evidence="2">
    <location>
        <begin position="394"/>
        <end position="412"/>
    </location>
</feature>
<dbReference type="EMBL" id="JBCNJP010000018">
    <property type="protein sequence ID" value="KAK9063257.1"/>
    <property type="molecule type" value="Genomic_DNA"/>
</dbReference>
<feature type="region of interest" description="Disordered" evidence="2">
    <location>
        <begin position="853"/>
        <end position="875"/>
    </location>
</feature>
<dbReference type="PANTHER" id="PTHR31099">
    <property type="entry name" value="OS06G0165300 PROTEIN"/>
    <property type="match status" value="1"/>
</dbReference>
<feature type="region of interest" description="Disordered" evidence="2">
    <location>
        <begin position="1"/>
        <end position="40"/>
    </location>
</feature>
<comment type="caution">
    <text evidence="4">The sequence shown here is derived from an EMBL/GenBank/DDBJ whole genome shotgun (WGS) entry which is preliminary data.</text>
</comment>
<proteinExistence type="predicted"/>
<name>A0AAP0CZT1_9ASTR</name>
<feature type="compositionally biased region" description="Basic and acidic residues" evidence="2">
    <location>
        <begin position="343"/>
        <end position="371"/>
    </location>
</feature>
<protein>
    <recommendedName>
        <fullName evidence="3">Transposase (putative) gypsy type domain-containing protein</fullName>
    </recommendedName>
</protein>
<dbReference type="Proteomes" id="UP001408789">
    <property type="component" value="Unassembled WGS sequence"/>
</dbReference>
<dbReference type="Pfam" id="PF04195">
    <property type="entry name" value="Transposase_28"/>
    <property type="match status" value="1"/>
</dbReference>
<evidence type="ECO:0000259" key="3">
    <source>
        <dbReference type="Pfam" id="PF04195"/>
    </source>
</evidence>
<sequence length="875" mass="97894">MTTSPESPKPNPVPETDNLDAAPEIETSKMAATSENLKPEKVPTKHNLDISYCLISQEVLDTFVEDFHIPSNFHPTLPGSKKPIYPFPEGKIGLYFDFFKQANYRIPFTPFLFEALEYFGIHIAQCNPPGLSILNHFELSCRALGIIPNVTLFRAFYRLTMGGNWYTFEKRRELSPICSSKPATNRLWKNQFFYLDNTCVPSTMIWRDPKFAIRDDPPKKETINQKHFTLIGNFSFPVRKLPEEILVAAQISTHWSNPHLRPSFFNEGAKMDLSGVLKLRDFSSLTFESPTDHSDATLALEPTGATSSTTVATDKTPSETQETDSAQNPPTVTTKRRKHIAKGHHESPKKDEPLASKRSKKEVPRKTEKAVDANAPPVIVQSEKTDVPRRSPRHNTQNLTPSGNDDTPSSETQMDRLADAVSPSDDVSFKFEKSKSSPVSPPSLSYMISSDDITMNEYFATSPPATLEITEENPSTTLTSSHTILPPIHPSTGTIFPASQSGLSSSSISTFLSSTQNEIEWLKSEYAQVKTRRTAGYNLGELFLPNWNINNNDSFTDPAIAKNMFLHSSTPNDVKFLQGLPPSVLASRIAAIQAENQSIIPELYNRWIRAENANLSNEIAQMQTPAIQSKIQRLEKDKMALTKAKNDMAQKKVLAELALNETRSMVDMLKKQQLSLEKKNLDALKETESLTQEKKLLNDQLQTSSAEVTGLKDALIQQRHKFEEERKALGKKLEELEEEKRTLQYDKSWLLQEGIDAIVKKLFKDPDLVSTVGNINNAMNACGVNEGLILGFHYAKTPGTSVGALKEFDKDANKKLHEATEAFKHLSIPFLKQFPDLHDAPLETIQEIILGDKLTHRSDQPEPATKSRNTPSGST</sequence>
<keyword evidence="5" id="KW-1185">Reference proteome</keyword>
<gene>
    <name evidence="4" type="ORF">SSX86_017127</name>
</gene>
<keyword evidence="1" id="KW-0175">Coiled coil</keyword>
<dbReference type="AlphaFoldDB" id="A0AAP0CZT1"/>
<evidence type="ECO:0000313" key="4">
    <source>
        <dbReference type="EMBL" id="KAK9063257.1"/>
    </source>
</evidence>